<feature type="chain" id="PRO_5035360222" evidence="2">
    <location>
        <begin position="18"/>
        <end position="492"/>
    </location>
</feature>
<evidence type="ECO:0000313" key="3">
    <source>
        <dbReference type="EMBL" id="CAD5222575.1"/>
    </source>
</evidence>
<proteinExistence type="predicted"/>
<sequence>MKLLIYWLMLLVMEVECDKETNSTTDPTVTEVDRNRTFFEDVEEYTSGLTPEFKTLLMLAPVESKKKEKSEKRRAKDSDLKAKSEDEGLKELTQHHIEQLLKFYSKVSEKLLAKDGKDKSKQVHYHKMGSKHEDKDDEEGNREYLNYVENWAQQHGEKPTESTYNTVNTNSLPGYGNLNYLNAANYGPPGAGAANNYALALRNRMFGQGYSGPNCCNMCQCGSAFDPACVQNSIPAQTGVQTGCGGYNYGAATDTADPDDGYGPDNYYGGGYGSNKNTKEATNTDLHSHLLNSFTNNPPTVNNNYYQVSGGHNTEPEESKSHFEFAKHHFSSYPQYYGTWNAYQRPNCCGYSNYNVFEPVNDDATDALTTEEPINSKESVFHLVRPNFGSNKGPRLTSKSRKHPKHDKKVAKTTKSPVNLPSVKSTTPGTPNKPANQEKNFIVTTITSPKPKEMSGKSTIPPKLSIPPGNSTKISPPTTTPKPEAQTTSTKV</sequence>
<dbReference type="AlphaFoldDB" id="A0A1I7SR44"/>
<reference evidence="3" key="2">
    <citation type="submission" date="2020-09" db="EMBL/GenBank/DDBJ databases">
        <authorList>
            <person name="Kikuchi T."/>
        </authorList>
    </citation>
    <scope>NUCLEOTIDE SEQUENCE</scope>
    <source>
        <strain evidence="3">Ka4C1</strain>
    </source>
</reference>
<feature type="compositionally biased region" description="Basic residues" evidence="1">
    <location>
        <begin position="398"/>
        <end position="412"/>
    </location>
</feature>
<reference evidence="6" key="1">
    <citation type="submission" date="2016-11" db="UniProtKB">
        <authorList>
            <consortium name="WormBaseParasite"/>
        </authorList>
    </citation>
    <scope>IDENTIFICATION</scope>
</reference>
<feature type="region of interest" description="Disordered" evidence="1">
    <location>
        <begin position="384"/>
        <end position="492"/>
    </location>
</feature>
<dbReference type="EMBL" id="CAJFCV020000003">
    <property type="protein sequence ID" value="CAG9110811.1"/>
    <property type="molecule type" value="Genomic_DNA"/>
</dbReference>
<keyword evidence="5" id="KW-1185">Reference proteome</keyword>
<protein>
    <submittedName>
        <fullName evidence="3">(pine wood nematode) hypothetical protein</fullName>
    </submittedName>
</protein>
<evidence type="ECO:0000313" key="6">
    <source>
        <dbReference type="WBParaSite" id="BXY_1550800.1"/>
    </source>
</evidence>
<evidence type="ECO:0000256" key="1">
    <source>
        <dbReference type="SAM" id="MobiDB-lite"/>
    </source>
</evidence>
<dbReference type="EMBL" id="CAJFDI010000003">
    <property type="protein sequence ID" value="CAD5222575.1"/>
    <property type="molecule type" value="Genomic_DNA"/>
</dbReference>
<dbReference type="WBParaSite" id="BXY_1550800.1">
    <property type="protein sequence ID" value="BXY_1550800.1"/>
    <property type="gene ID" value="BXY_1550800"/>
</dbReference>
<name>A0A1I7SR44_BURXY</name>
<organism evidence="4 6">
    <name type="scientific">Bursaphelenchus xylophilus</name>
    <name type="common">Pinewood nematode worm</name>
    <name type="synonym">Aphelenchoides xylophilus</name>
    <dbReference type="NCBI Taxonomy" id="6326"/>
    <lineage>
        <taxon>Eukaryota</taxon>
        <taxon>Metazoa</taxon>
        <taxon>Ecdysozoa</taxon>
        <taxon>Nematoda</taxon>
        <taxon>Chromadorea</taxon>
        <taxon>Rhabditida</taxon>
        <taxon>Tylenchina</taxon>
        <taxon>Tylenchomorpha</taxon>
        <taxon>Aphelenchoidea</taxon>
        <taxon>Aphelenchoididae</taxon>
        <taxon>Bursaphelenchus</taxon>
    </lineage>
</organism>
<feature type="region of interest" description="Disordered" evidence="1">
    <location>
        <begin position="115"/>
        <end position="140"/>
    </location>
</feature>
<feature type="signal peptide" evidence="2">
    <location>
        <begin position="1"/>
        <end position="17"/>
    </location>
</feature>
<keyword evidence="2" id="KW-0732">Signal</keyword>
<dbReference type="Proteomes" id="UP000582659">
    <property type="component" value="Unassembled WGS sequence"/>
</dbReference>
<feature type="compositionally biased region" description="Low complexity" evidence="1">
    <location>
        <begin position="471"/>
        <end position="483"/>
    </location>
</feature>
<feature type="compositionally biased region" description="Polar residues" evidence="1">
    <location>
        <begin position="413"/>
        <end position="448"/>
    </location>
</feature>
<feature type="region of interest" description="Disordered" evidence="1">
    <location>
        <begin position="64"/>
        <end position="83"/>
    </location>
</feature>
<gene>
    <name evidence="3" type="ORF">BXYJ_LOCUS7543</name>
</gene>
<dbReference type="SMR" id="A0A1I7SR44"/>
<evidence type="ECO:0000313" key="5">
    <source>
        <dbReference type="Proteomes" id="UP000659654"/>
    </source>
</evidence>
<dbReference type="OrthoDB" id="10560700at2759"/>
<dbReference type="Proteomes" id="UP000659654">
    <property type="component" value="Unassembled WGS sequence"/>
</dbReference>
<evidence type="ECO:0000256" key="2">
    <source>
        <dbReference type="SAM" id="SignalP"/>
    </source>
</evidence>
<dbReference type="Proteomes" id="UP000095284">
    <property type="component" value="Unplaced"/>
</dbReference>
<evidence type="ECO:0000313" key="4">
    <source>
        <dbReference type="Proteomes" id="UP000095284"/>
    </source>
</evidence>
<accession>A0A1I7SR44</accession>